<dbReference type="NCBIfam" id="NF045939">
    <property type="entry name" value="MHJ_0274_fam"/>
    <property type="match status" value="1"/>
</dbReference>
<dbReference type="Proteomes" id="UP000290482">
    <property type="component" value="Chromosome"/>
</dbReference>
<evidence type="ECO:0000313" key="3">
    <source>
        <dbReference type="Proteomes" id="UP000290482"/>
    </source>
</evidence>
<dbReference type="OrthoDB" id="398866at2"/>
<keyword evidence="1" id="KW-1133">Transmembrane helix</keyword>
<dbReference type="KEGG" id="mob:NCTC10112_00219"/>
<evidence type="ECO:0000256" key="1">
    <source>
        <dbReference type="SAM" id="Phobius"/>
    </source>
</evidence>
<keyword evidence="3" id="KW-1185">Reference proteome</keyword>
<gene>
    <name evidence="2" type="ORF">NCTC10112_00219</name>
</gene>
<keyword evidence="1" id="KW-0472">Membrane</keyword>
<organism evidence="2 3">
    <name type="scientific">Metamycoplasma orale</name>
    <name type="common">Mycoplasma orale</name>
    <dbReference type="NCBI Taxonomy" id="2121"/>
    <lineage>
        <taxon>Bacteria</taxon>
        <taxon>Bacillati</taxon>
        <taxon>Mycoplasmatota</taxon>
        <taxon>Mycoplasmoidales</taxon>
        <taxon>Metamycoplasmataceae</taxon>
        <taxon>Metamycoplasma</taxon>
    </lineage>
</organism>
<name>A0A448ZW80_METOS</name>
<reference evidence="2 3" key="1">
    <citation type="submission" date="2019-01" db="EMBL/GenBank/DDBJ databases">
        <authorList>
            <consortium name="Pathogen Informatics"/>
        </authorList>
    </citation>
    <scope>NUCLEOTIDE SEQUENCE [LARGE SCALE GENOMIC DNA]</scope>
    <source>
        <strain evidence="2 3">NCTC10112</strain>
    </source>
</reference>
<evidence type="ECO:0008006" key="4">
    <source>
        <dbReference type="Google" id="ProtNLM"/>
    </source>
</evidence>
<keyword evidence="1" id="KW-0812">Transmembrane</keyword>
<sequence length="180" mass="20948">MSNTNAGNGKVQIIIYVILGLLLSFFVAWIVWKGVKGKVMKKKQLKLDKIKNNEIRELYYDYISSFHEIIKYALKEVDNFEPSIGEVKMQLIKDGANNLILKLLNRKDFASSFIGKAEYDKFIENCELLGSTNCNIWRKKINPTLEFFEDEYNKIPASTHKDEYIELVSKSVKEQYYGQN</sequence>
<dbReference type="EMBL" id="LR214940">
    <property type="protein sequence ID" value="VEU55424.1"/>
    <property type="molecule type" value="Genomic_DNA"/>
</dbReference>
<protein>
    <recommendedName>
        <fullName evidence="4">DUF4760 domain-containing protein</fullName>
    </recommendedName>
</protein>
<dbReference type="RefSeq" id="WP_022936177.1">
    <property type="nucleotide sequence ID" value="NZ_LR214940.1"/>
</dbReference>
<dbReference type="AlphaFoldDB" id="A0A448ZW80"/>
<feature type="transmembrane region" description="Helical" evidence="1">
    <location>
        <begin position="13"/>
        <end position="32"/>
    </location>
</feature>
<accession>A0A448ZW80</accession>
<evidence type="ECO:0000313" key="2">
    <source>
        <dbReference type="EMBL" id="VEU55424.1"/>
    </source>
</evidence>
<proteinExistence type="predicted"/>